<feature type="repeat" description="TPR" evidence="1">
    <location>
        <begin position="412"/>
        <end position="445"/>
    </location>
</feature>
<dbReference type="PANTHER" id="PTHR10098:SF108">
    <property type="entry name" value="TETRATRICOPEPTIDE REPEAT PROTEIN 28"/>
    <property type="match status" value="1"/>
</dbReference>
<feature type="repeat" description="TPR" evidence="1">
    <location>
        <begin position="52"/>
        <end position="85"/>
    </location>
</feature>
<feature type="repeat" description="TPR" evidence="1">
    <location>
        <begin position="452"/>
        <end position="485"/>
    </location>
</feature>
<dbReference type="RefSeq" id="WP_168567702.1">
    <property type="nucleotide sequence ID" value="NZ_CP051167.1"/>
</dbReference>
<keyword evidence="1" id="KW-0802">TPR repeat</keyword>
<organism evidence="3 4">
    <name type="scientific">Oxynema aestuarii AP17</name>
    <dbReference type="NCBI Taxonomy" id="2064643"/>
    <lineage>
        <taxon>Bacteria</taxon>
        <taxon>Bacillati</taxon>
        <taxon>Cyanobacteriota</taxon>
        <taxon>Cyanophyceae</taxon>
        <taxon>Oscillatoriophycideae</taxon>
        <taxon>Oscillatoriales</taxon>
        <taxon>Oscillatoriaceae</taxon>
        <taxon>Oxynema</taxon>
        <taxon>Oxynema aestuarii</taxon>
    </lineage>
</organism>
<dbReference type="SUPFAM" id="SSF48452">
    <property type="entry name" value="TPR-like"/>
    <property type="match status" value="4"/>
</dbReference>
<evidence type="ECO:0000259" key="2">
    <source>
        <dbReference type="Pfam" id="PF12770"/>
    </source>
</evidence>
<dbReference type="AlphaFoldDB" id="A0A6H1TSX6"/>
<feature type="repeat" description="TPR" evidence="1">
    <location>
        <begin position="572"/>
        <end position="605"/>
    </location>
</feature>
<evidence type="ECO:0000313" key="3">
    <source>
        <dbReference type="EMBL" id="QIZ69545.1"/>
    </source>
</evidence>
<dbReference type="InterPro" id="IPR024983">
    <property type="entry name" value="CHAT_dom"/>
</dbReference>
<dbReference type="KEGG" id="oxy:HCG48_02230"/>
<dbReference type="PROSITE" id="PS50005">
    <property type="entry name" value="TPR"/>
    <property type="match status" value="11"/>
</dbReference>
<dbReference type="InterPro" id="IPR011990">
    <property type="entry name" value="TPR-like_helical_dom_sf"/>
</dbReference>
<feature type="repeat" description="TPR" evidence="1">
    <location>
        <begin position="332"/>
        <end position="365"/>
    </location>
</feature>
<feature type="repeat" description="TPR" evidence="1">
    <location>
        <begin position="92"/>
        <end position="125"/>
    </location>
</feature>
<proteinExistence type="predicted"/>
<name>A0A6H1TSX6_9CYAN</name>
<keyword evidence="4" id="KW-1185">Reference proteome</keyword>
<sequence length="1088" mass="124293">MSLKPRLSSLLILTLSLGIVLEFPHSTHTKWPRSVRSQTVEAVEEEPPQSEREQLFERGEEHYDRGEWNQALELFQQVLVLDRQRGDRLEEGITLYSIGSVYRQLQQYDRAEHSYLQSLAIDRELDDRAGEAATLSALSDLYHDWEKYSQAEQYYSQALGIYRELGDRSAEANLLNNLGLLYDHWDKLEEARSHSEQALTIYRELGDRSRESITLYNLARLYFKRADYPRAEPYYQQGLAIARELDNRRQQANFLTRLGELYHNWREYDRAQQSYERALALYRELGDRHAEASRLYDLGSVYNSRREYDRAAPYLERALALYRELDDRPGETWSLGMLGQLYSNRGAYDRAKSYLEQALNLNRERGDRREEAANLRNLGEIAQKQGEYARAGQYYTDTLTIYRELDDRLWQAATLNDLGSLALNVGEFESAEQSYQQALAISRDVGDREAVGTVLNNLGRVYESLGHYSTARSHYEQALEIYRGLGSRGGVATILNNLGVIDQQQGEYAKAEQYLQEALAIHRQVGNRPIEGTTLNNLGWVYQGLKQYDRAEQYYLDALAIHRESGDRPQQGISLHNLGELYRDRGDYPQAESRLFEAIELREQLRPGLSDGQKVALFERQKNSYELLQQVLVMQDKTDRALEIAERGRARAFVELVAENFADRLNVEREITPPNIDEIRTIARDLDATLVQYSRIARLFEIDGRRQWRESELYIWVVQPTGEITFRRSNLTPLWREQNTSLDTLIYQSRCFDDWACRSELRIDRRGNRLPEVIGSRNLRLFNLQAQSSGTQAPPEWEVTYDELKQLHELLIDPIADLLPTDPNEHVVFIPQDSLFLLPFPALIDADGRYLIEKYAISTAPSIQILDLTHRRGQKWEEKARTQGGEAIVVGNPQMPRVSEGIGQRSLQLAPLPYAELEAREIARVLDVNPLLGQQATETAVVAKMQGSRIIHLATHGSFDPNRALDSWIALTPSGNEDGLLTAAEIFELNLDAELVVLSACETGRGKITGDGVIGLSRSLISAGVASVLVSLWSVPDDTTAVLMGEFYRHWRQSGDKAQALRQAMLATIAVDPNPYGWAAFTAIGQMR</sequence>
<accession>A0A6H1TSX6</accession>
<dbReference type="PANTHER" id="PTHR10098">
    <property type="entry name" value="RAPSYN-RELATED"/>
    <property type="match status" value="1"/>
</dbReference>
<dbReference type="SMART" id="SM00028">
    <property type="entry name" value="TPR"/>
    <property type="match status" value="14"/>
</dbReference>
<dbReference type="Proteomes" id="UP000500857">
    <property type="component" value="Chromosome"/>
</dbReference>
<evidence type="ECO:0000313" key="4">
    <source>
        <dbReference type="Proteomes" id="UP000500857"/>
    </source>
</evidence>
<reference evidence="3 4" key="1">
    <citation type="submission" date="2020-04" db="EMBL/GenBank/DDBJ databases">
        <authorList>
            <person name="Basu S."/>
            <person name="Maruthanayagam V."/>
            <person name="Chakraborty S."/>
            <person name="Pramanik A."/>
            <person name="Mukherjee J."/>
            <person name="Brink B."/>
        </authorList>
    </citation>
    <scope>NUCLEOTIDE SEQUENCE [LARGE SCALE GENOMIC DNA]</scope>
    <source>
        <strain evidence="3 4">AP17</strain>
    </source>
</reference>
<dbReference type="Pfam" id="PF13424">
    <property type="entry name" value="TPR_12"/>
    <property type="match status" value="5"/>
</dbReference>
<dbReference type="Pfam" id="PF12770">
    <property type="entry name" value="CHAT"/>
    <property type="match status" value="1"/>
</dbReference>
<feature type="domain" description="CHAT" evidence="2">
    <location>
        <begin position="804"/>
        <end position="1086"/>
    </location>
</feature>
<protein>
    <submittedName>
        <fullName evidence="3">Tetratricopeptide repeat protein</fullName>
    </submittedName>
</protein>
<feature type="repeat" description="TPR" evidence="1">
    <location>
        <begin position="492"/>
        <end position="525"/>
    </location>
</feature>
<gene>
    <name evidence="3" type="ORF">HCG48_02230</name>
</gene>
<dbReference type="InterPro" id="IPR019734">
    <property type="entry name" value="TPR_rpt"/>
</dbReference>
<feature type="repeat" description="TPR" evidence="1">
    <location>
        <begin position="532"/>
        <end position="565"/>
    </location>
</feature>
<feature type="repeat" description="TPR" evidence="1">
    <location>
        <begin position="212"/>
        <end position="245"/>
    </location>
</feature>
<dbReference type="Pfam" id="PF13176">
    <property type="entry name" value="TPR_7"/>
    <property type="match status" value="4"/>
</dbReference>
<feature type="repeat" description="TPR" evidence="1">
    <location>
        <begin position="292"/>
        <end position="325"/>
    </location>
</feature>
<dbReference type="EMBL" id="CP051167">
    <property type="protein sequence ID" value="QIZ69545.1"/>
    <property type="molecule type" value="Genomic_DNA"/>
</dbReference>
<evidence type="ECO:0000256" key="1">
    <source>
        <dbReference type="PROSITE-ProRule" id="PRU00339"/>
    </source>
</evidence>
<feature type="repeat" description="TPR" evidence="1">
    <location>
        <begin position="252"/>
        <end position="285"/>
    </location>
</feature>
<dbReference type="Gene3D" id="1.25.40.10">
    <property type="entry name" value="Tetratricopeptide repeat domain"/>
    <property type="match status" value="3"/>
</dbReference>